<dbReference type="RefSeq" id="WP_223710781.1">
    <property type="nucleotide sequence ID" value="NZ_JAINUY010000009.1"/>
</dbReference>
<proteinExistence type="predicted"/>
<comment type="caution">
    <text evidence="1">The sequence shown here is derived from an EMBL/GenBank/DDBJ whole genome shotgun (WGS) entry which is preliminary data.</text>
</comment>
<name>A0A9X1HEN3_9FLAO</name>
<organism evidence="1 2">
    <name type="scientific">Flavobacterium potami</name>
    <dbReference type="NCBI Taxonomy" id="2872310"/>
    <lineage>
        <taxon>Bacteria</taxon>
        <taxon>Pseudomonadati</taxon>
        <taxon>Bacteroidota</taxon>
        <taxon>Flavobacteriia</taxon>
        <taxon>Flavobacteriales</taxon>
        <taxon>Flavobacteriaceae</taxon>
        <taxon>Flavobacterium</taxon>
    </lineage>
</organism>
<protein>
    <submittedName>
        <fullName evidence="1">Uncharacterized protein</fullName>
    </submittedName>
</protein>
<evidence type="ECO:0000313" key="2">
    <source>
        <dbReference type="Proteomes" id="UP001139366"/>
    </source>
</evidence>
<evidence type="ECO:0000313" key="1">
    <source>
        <dbReference type="EMBL" id="MBZ4037456.1"/>
    </source>
</evidence>
<sequence>MDKVTFTRSELYSLVWKFPLVQIAKHYDISTMGIKNACDKMQIAVPNNRHWNKLEYKRTKAPKLSSDYIGSNEIDVVKKRYEMQLRKPSKQTPLLDLVQKIEHESNDFLMVKNKLENPAKIVSDTEKYSNFLKENNHENLEILNLNISDESLNRALLFMDAFIKLIEYRGHRFQKNNKGNDTVLFNNGIEIEIDLREALKRITIEGKRETSKYVSTGELILRAKKESIKNEWRDGKILLEYKLALILAKLELIAAE</sequence>
<dbReference type="AlphaFoldDB" id="A0A9X1HEN3"/>
<accession>A0A9X1HEN3</accession>
<dbReference type="EMBL" id="JAINUY010000009">
    <property type="protein sequence ID" value="MBZ4037456.1"/>
    <property type="molecule type" value="Genomic_DNA"/>
</dbReference>
<dbReference type="Proteomes" id="UP001139366">
    <property type="component" value="Unassembled WGS sequence"/>
</dbReference>
<keyword evidence="2" id="KW-1185">Reference proteome</keyword>
<reference evidence="1 2" key="1">
    <citation type="journal article" date="2023" name="Antonie Van Leeuwenhoek">
        <title>Flavobacterium potami sp. nov., a multi-metal resistance genes harbouring bacterium isolated from shallow river silt.</title>
        <authorList>
            <person name="Li S."/>
            <person name="Mao S."/>
            <person name="Mu W."/>
            <person name="Guo B."/>
            <person name="Li C."/>
            <person name="Zhu Q."/>
            <person name="Hou X."/>
            <person name="Zhao Y."/>
            <person name="Wei S."/>
            <person name="Liu H."/>
            <person name="Liu A."/>
        </authorList>
    </citation>
    <scope>NUCLEOTIDE SEQUENCE [LARGE SCALE GENOMIC DNA]</scope>
    <source>
        <strain evidence="1 2">17A</strain>
    </source>
</reference>
<gene>
    <name evidence="1" type="ORF">K6T82_22030</name>
</gene>